<protein>
    <submittedName>
        <fullName evidence="12">Acetyl-CoA C-acyltransferase</fullName>
        <ecNumber evidence="12">2.3.1.16</ecNumber>
    </submittedName>
</protein>
<dbReference type="PANTHER" id="PTHR43853">
    <property type="entry name" value="3-KETOACYL-COA THIOLASE, PEROXISOMAL"/>
    <property type="match status" value="1"/>
</dbReference>
<keyword evidence="4" id="KW-0276">Fatty acid metabolism</keyword>
<evidence type="ECO:0000256" key="7">
    <source>
        <dbReference type="ARBA" id="ARBA00023140"/>
    </source>
</evidence>
<accession>A0ABU7LVW5</accession>
<dbReference type="InterPro" id="IPR020613">
    <property type="entry name" value="Thiolase_CS"/>
</dbReference>
<proteinExistence type="inferred from homology"/>
<keyword evidence="6" id="KW-0443">Lipid metabolism</keyword>
<dbReference type="InterPro" id="IPR002155">
    <property type="entry name" value="Thiolase"/>
</dbReference>
<comment type="subcellular location">
    <subcellularLocation>
        <location evidence="1">Peroxisome</location>
    </subcellularLocation>
</comment>
<evidence type="ECO:0000256" key="5">
    <source>
        <dbReference type="ARBA" id="ARBA00022946"/>
    </source>
</evidence>
<dbReference type="PANTHER" id="PTHR43853:SF8">
    <property type="entry name" value="3-KETOACYL-COA THIOLASE, PEROXISOMAL"/>
    <property type="match status" value="1"/>
</dbReference>
<evidence type="ECO:0000256" key="2">
    <source>
        <dbReference type="ARBA" id="ARBA00010982"/>
    </source>
</evidence>
<organism evidence="12 13">
    <name type="scientific">Hyphobacterium marinum</name>
    <dbReference type="NCBI Taxonomy" id="3116574"/>
    <lineage>
        <taxon>Bacteria</taxon>
        <taxon>Pseudomonadati</taxon>
        <taxon>Pseudomonadota</taxon>
        <taxon>Alphaproteobacteria</taxon>
        <taxon>Maricaulales</taxon>
        <taxon>Maricaulaceae</taxon>
        <taxon>Hyphobacterium</taxon>
    </lineage>
</organism>
<feature type="domain" description="Thiolase N-terminal" evidence="10">
    <location>
        <begin position="5"/>
        <end position="269"/>
    </location>
</feature>
<comment type="similarity">
    <text evidence="2 9">Belongs to the thiolase-like superfamily. Thiolase family.</text>
</comment>
<dbReference type="EC" id="2.3.1.16" evidence="12"/>
<evidence type="ECO:0000256" key="1">
    <source>
        <dbReference type="ARBA" id="ARBA00004275"/>
    </source>
</evidence>
<dbReference type="InterPro" id="IPR020616">
    <property type="entry name" value="Thiolase_N"/>
</dbReference>
<dbReference type="Proteomes" id="UP001310692">
    <property type="component" value="Unassembled WGS sequence"/>
</dbReference>
<dbReference type="Gene3D" id="3.40.47.10">
    <property type="match status" value="1"/>
</dbReference>
<comment type="caution">
    <text evidence="12">The sequence shown here is derived from an EMBL/GenBank/DDBJ whole genome shotgun (WGS) entry which is preliminary data.</text>
</comment>
<dbReference type="NCBIfam" id="TIGR01930">
    <property type="entry name" value="AcCoA-C-Actrans"/>
    <property type="match status" value="1"/>
</dbReference>
<dbReference type="PROSITE" id="PS00737">
    <property type="entry name" value="THIOLASE_2"/>
    <property type="match status" value="1"/>
</dbReference>
<dbReference type="InterPro" id="IPR050215">
    <property type="entry name" value="Thiolase-like_sf_Thiolase"/>
</dbReference>
<evidence type="ECO:0000259" key="10">
    <source>
        <dbReference type="Pfam" id="PF00108"/>
    </source>
</evidence>
<gene>
    <name evidence="12" type="ORF">V0U35_03290</name>
</gene>
<dbReference type="EMBL" id="JAZDRO010000001">
    <property type="protein sequence ID" value="MEE2565692.1"/>
    <property type="molecule type" value="Genomic_DNA"/>
</dbReference>
<feature type="domain" description="Thiolase C-terminal" evidence="11">
    <location>
        <begin position="278"/>
        <end position="398"/>
    </location>
</feature>
<keyword evidence="5" id="KW-0809">Transit peptide</keyword>
<keyword evidence="13" id="KW-1185">Reference proteome</keyword>
<keyword evidence="7" id="KW-0576">Peroxisome</keyword>
<keyword evidence="3 9" id="KW-0808">Transferase</keyword>
<dbReference type="InterPro" id="IPR020617">
    <property type="entry name" value="Thiolase_C"/>
</dbReference>
<evidence type="ECO:0000313" key="12">
    <source>
        <dbReference type="EMBL" id="MEE2565692.1"/>
    </source>
</evidence>
<evidence type="ECO:0000256" key="4">
    <source>
        <dbReference type="ARBA" id="ARBA00022832"/>
    </source>
</evidence>
<evidence type="ECO:0000256" key="8">
    <source>
        <dbReference type="ARBA" id="ARBA00023315"/>
    </source>
</evidence>
<dbReference type="PIRSF" id="PIRSF000429">
    <property type="entry name" value="Ac-CoA_Ac_transf"/>
    <property type="match status" value="1"/>
</dbReference>
<sequence length="400" mass="42309">MREAVIVSTARTPIGKAYRGAFNNTQAQELGGHVIANAVKRAGIDGAEVDDVIMGAAMQQGSTFQNTARQCLIRGGLPTSVAGMTVDRQCASGMMAISVAAKQIITDGMAVTVGGGLESISLVQNEHMNLHRAFDPWINEHVPALYMSMLETAEIVADRYGISREAQDEYSLQSQQRTAAAQAAGKFDDEIVPLASKMGVMDKETKEISIVDTLLKQDEGNRADTTLEGLSGLRTVHANGQKVKEGKYITAGNASQLSDGASASVLMEAKEAEKRGLTPLGAYRGIAVAGLDPDEMGIGPVYAVPKLLKAHGLKMDDIGLWELNEAFAVQVLYCRDKLGIPNENLNVNGGAISIGHPYGMSGARMVGHALIEGKRRGVKYVVCTMCVGGGMGAAGLFEVL</sequence>
<dbReference type="RefSeq" id="WP_330195224.1">
    <property type="nucleotide sequence ID" value="NZ_JAZDRO010000001.1"/>
</dbReference>
<evidence type="ECO:0000259" key="11">
    <source>
        <dbReference type="Pfam" id="PF02803"/>
    </source>
</evidence>
<dbReference type="GO" id="GO:0003988">
    <property type="term" value="F:acetyl-CoA C-acyltransferase activity"/>
    <property type="evidence" value="ECO:0007669"/>
    <property type="project" value="UniProtKB-EC"/>
</dbReference>
<evidence type="ECO:0000256" key="6">
    <source>
        <dbReference type="ARBA" id="ARBA00023098"/>
    </source>
</evidence>
<evidence type="ECO:0000256" key="9">
    <source>
        <dbReference type="RuleBase" id="RU003557"/>
    </source>
</evidence>
<name>A0ABU7LVW5_9PROT</name>
<dbReference type="CDD" id="cd00751">
    <property type="entry name" value="thiolase"/>
    <property type="match status" value="1"/>
</dbReference>
<dbReference type="SUPFAM" id="SSF53901">
    <property type="entry name" value="Thiolase-like"/>
    <property type="match status" value="2"/>
</dbReference>
<keyword evidence="8 9" id="KW-0012">Acyltransferase</keyword>
<evidence type="ECO:0000256" key="3">
    <source>
        <dbReference type="ARBA" id="ARBA00022679"/>
    </source>
</evidence>
<dbReference type="Pfam" id="PF02803">
    <property type="entry name" value="Thiolase_C"/>
    <property type="match status" value="1"/>
</dbReference>
<reference evidence="12 13" key="1">
    <citation type="submission" date="2024-01" db="EMBL/GenBank/DDBJ databases">
        <title>Hyphobacterium bacterium isolated from marine sediment.</title>
        <authorList>
            <person name="Zhao S."/>
        </authorList>
    </citation>
    <scope>NUCLEOTIDE SEQUENCE [LARGE SCALE GENOMIC DNA]</scope>
    <source>
        <strain evidence="12 13">Y60-23</strain>
    </source>
</reference>
<dbReference type="InterPro" id="IPR016039">
    <property type="entry name" value="Thiolase-like"/>
</dbReference>
<dbReference type="Pfam" id="PF00108">
    <property type="entry name" value="Thiolase_N"/>
    <property type="match status" value="1"/>
</dbReference>
<evidence type="ECO:0000313" key="13">
    <source>
        <dbReference type="Proteomes" id="UP001310692"/>
    </source>
</evidence>